<evidence type="ECO:0000256" key="1">
    <source>
        <dbReference type="SAM" id="SignalP"/>
    </source>
</evidence>
<proteinExistence type="predicted"/>
<organism evidence="2 3">
    <name type="scientific">Candidatus Falkowbacteria bacterium CG23_combo_of_CG06-09_8_20_14_all_49_15</name>
    <dbReference type="NCBI Taxonomy" id="1974572"/>
    <lineage>
        <taxon>Bacteria</taxon>
        <taxon>Candidatus Falkowiibacteriota</taxon>
    </lineage>
</organism>
<feature type="signal peptide" evidence="1">
    <location>
        <begin position="1"/>
        <end position="16"/>
    </location>
</feature>
<sequence>MIVLAAFLLIGSFVNAQGEEKMKSISFTAYYEYHGLRPNIIFDFHFQKHQEIAAAAKIASRLLELNYQPSNPFPPSDQKTKGKDLVIVYLTDEGDFTVDYFQPDKEGDYIFIKSLSLEDLLN</sequence>
<dbReference type="AlphaFoldDB" id="A0A2G9ZKA1"/>
<evidence type="ECO:0000313" key="2">
    <source>
        <dbReference type="EMBL" id="PIP33531.1"/>
    </source>
</evidence>
<comment type="caution">
    <text evidence="2">The sequence shown here is derived from an EMBL/GenBank/DDBJ whole genome shotgun (WGS) entry which is preliminary data.</text>
</comment>
<dbReference type="Proteomes" id="UP000230729">
    <property type="component" value="Unassembled WGS sequence"/>
</dbReference>
<keyword evidence="1" id="KW-0732">Signal</keyword>
<dbReference type="EMBL" id="PCSD01000094">
    <property type="protein sequence ID" value="PIP33531.1"/>
    <property type="molecule type" value="Genomic_DNA"/>
</dbReference>
<reference evidence="2 3" key="1">
    <citation type="submission" date="2017-09" db="EMBL/GenBank/DDBJ databases">
        <title>Depth-based differentiation of microbial function through sediment-hosted aquifers and enrichment of novel symbionts in the deep terrestrial subsurface.</title>
        <authorList>
            <person name="Probst A.J."/>
            <person name="Ladd B."/>
            <person name="Jarett J.K."/>
            <person name="Geller-Mcgrath D.E."/>
            <person name="Sieber C.M."/>
            <person name="Emerson J.B."/>
            <person name="Anantharaman K."/>
            <person name="Thomas B.C."/>
            <person name="Malmstrom R."/>
            <person name="Stieglmeier M."/>
            <person name="Klingl A."/>
            <person name="Woyke T."/>
            <person name="Ryan C.M."/>
            <person name="Banfield J.F."/>
        </authorList>
    </citation>
    <scope>NUCLEOTIDE SEQUENCE [LARGE SCALE GENOMIC DNA]</scope>
    <source>
        <strain evidence="2">CG23_combo_of_CG06-09_8_20_14_all_49_15</strain>
    </source>
</reference>
<evidence type="ECO:0000313" key="3">
    <source>
        <dbReference type="Proteomes" id="UP000230729"/>
    </source>
</evidence>
<accession>A0A2G9ZKA1</accession>
<gene>
    <name evidence="2" type="ORF">COX22_03905</name>
</gene>
<protein>
    <submittedName>
        <fullName evidence="2">Uncharacterized protein</fullName>
    </submittedName>
</protein>
<name>A0A2G9ZKA1_9BACT</name>
<feature type="chain" id="PRO_5013930388" evidence="1">
    <location>
        <begin position="17"/>
        <end position="122"/>
    </location>
</feature>